<name>A0ABW4G7F5_9ACTN</name>
<feature type="domain" description="DUF5753" evidence="2">
    <location>
        <begin position="16"/>
        <end position="63"/>
    </location>
</feature>
<protein>
    <submittedName>
        <fullName evidence="3">Scr1 family TA system antitoxin-like transcriptional regulator</fullName>
    </submittedName>
</protein>
<feature type="compositionally biased region" description="Basic and acidic residues" evidence="1">
    <location>
        <begin position="70"/>
        <end position="96"/>
    </location>
</feature>
<proteinExistence type="predicted"/>
<comment type="caution">
    <text evidence="3">The sequence shown here is derived from an EMBL/GenBank/DDBJ whole genome shotgun (WGS) entry which is preliminary data.</text>
</comment>
<organism evidence="3 4">
    <name type="scientific">Nonomuraea guangzhouensis</name>
    <dbReference type="NCBI Taxonomy" id="1291555"/>
    <lineage>
        <taxon>Bacteria</taxon>
        <taxon>Bacillati</taxon>
        <taxon>Actinomycetota</taxon>
        <taxon>Actinomycetes</taxon>
        <taxon>Streptosporangiales</taxon>
        <taxon>Streptosporangiaceae</taxon>
        <taxon>Nonomuraea</taxon>
    </lineage>
</organism>
<accession>A0ABW4G7F5</accession>
<gene>
    <name evidence="3" type="ORF">ACFSJ0_14185</name>
</gene>
<evidence type="ECO:0000259" key="2">
    <source>
        <dbReference type="Pfam" id="PF19054"/>
    </source>
</evidence>
<dbReference type="Pfam" id="PF19054">
    <property type="entry name" value="DUF5753"/>
    <property type="match status" value="1"/>
</dbReference>
<keyword evidence="4" id="KW-1185">Reference proteome</keyword>
<sequence length="96" mass="10649">MPHFVDSSSTSQSPPTELTVVYIEILTSSLWIENDSEVDRDSLAFDQLRAIAVSPDQSAELISQAAGRLQMERGPARHAQQPDRPRHPHLAEESAQ</sequence>
<reference evidence="4" key="1">
    <citation type="journal article" date="2019" name="Int. J. Syst. Evol. Microbiol.">
        <title>The Global Catalogue of Microorganisms (GCM) 10K type strain sequencing project: providing services to taxonomists for standard genome sequencing and annotation.</title>
        <authorList>
            <consortium name="The Broad Institute Genomics Platform"/>
            <consortium name="The Broad Institute Genome Sequencing Center for Infectious Disease"/>
            <person name="Wu L."/>
            <person name="Ma J."/>
        </authorList>
    </citation>
    <scope>NUCLEOTIDE SEQUENCE [LARGE SCALE GENOMIC DNA]</scope>
    <source>
        <strain evidence="4">CGMCC 1.15399</strain>
    </source>
</reference>
<dbReference type="EMBL" id="JBHUCM010000013">
    <property type="protein sequence ID" value="MFD1538198.1"/>
    <property type="molecule type" value="Genomic_DNA"/>
</dbReference>
<dbReference type="Proteomes" id="UP001597097">
    <property type="component" value="Unassembled WGS sequence"/>
</dbReference>
<feature type="region of interest" description="Disordered" evidence="1">
    <location>
        <begin position="65"/>
        <end position="96"/>
    </location>
</feature>
<dbReference type="RefSeq" id="WP_372454980.1">
    <property type="nucleotide sequence ID" value="NZ_JAHKRM010000017.1"/>
</dbReference>
<evidence type="ECO:0000256" key="1">
    <source>
        <dbReference type="SAM" id="MobiDB-lite"/>
    </source>
</evidence>
<evidence type="ECO:0000313" key="4">
    <source>
        <dbReference type="Proteomes" id="UP001597097"/>
    </source>
</evidence>
<dbReference type="InterPro" id="IPR043917">
    <property type="entry name" value="DUF5753"/>
</dbReference>
<evidence type="ECO:0000313" key="3">
    <source>
        <dbReference type="EMBL" id="MFD1538198.1"/>
    </source>
</evidence>